<keyword evidence="2" id="KW-0808">Transferase</keyword>
<proteinExistence type="predicted"/>
<evidence type="ECO:0000313" key="2">
    <source>
        <dbReference type="EMBL" id="SMO91729.1"/>
    </source>
</evidence>
<dbReference type="Gene3D" id="3.40.630.30">
    <property type="match status" value="1"/>
</dbReference>
<dbReference type="AlphaFoldDB" id="A0A521F6C6"/>
<dbReference type="RefSeq" id="WP_142529927.1">
    <property type="nucleotide sequence ID" value="NZ_CBCSJO010000010.1"/>
</dbReference>
<dbReference type="InterPro" id="IPR016181">
    <property type="entry name" value="Acyl_CoA_acyltransferase"/>
</dbReference>
<dbReference type="Pfam" id="PF13302">
    <property type="entry name" value="Acetyltransf_3"/>
    <property type="match status" value="1"/>
</dbReference>
<organism evidence="2 3">
    <name type="scientific">Pedobacter westerhofensis</name>
    <dbReference type="NCBI Taxonomy" id="425512"/>
    <lineage>
        <taxon>Bacteria</taxon>
        <taxon>Pseudomonadati</taxon>
        <taxon>Bacteroidota</taxon>
        <taxon>Sphingobacteriia</taxon>
        <taxon>Sphingobacteriales</taxon>
        <taxon>Sphingobacteriaceae</taxon>
        <taxon>Pedobacter</taxon>
    </lineage>
</organism>
<accession>A0A521F6C6</accession>
<sequence>MITESSILLENERVLLRPLSGDDFECLLPFSLNEPEIWHYSLVSPAGKDQLKNYIREAVADRENGISYPFIVYDKLSAAYAGSTRFYDINENYKTLQLGYTWYGSAFQGTGLNRNCKYLLLQYAFEVLGLERVEFRADAGNARSMAAMKSIGCTLEGVLRSHMPNAYGGRRDSAVLSILRDEWFGSVKSKLGLQL</sequence>
<dbReference type="GO" id="GO:0016747">
    <property type="term" value="F:acyltransferase activity, transferring groups other than amino-acyl groups"/>
    <property type="evidence" value="ECO:0007669"/>
    <property type="project" value="InterPro"/>
</dbReference>
<gene>
    <name evidence="2" type="ORF">SAMN06265348_110224</name>
</gene>
<protein>
    <submittedName>
        <fullName evidence="2">Protein N-acetyltransferase, RimJ/RimL family</fullName>
    </submittedName>
</protein>
<evidence type="ECO:0000313" key="3">
    <source>
        <dbReference type="Proteomes" id="UP000320300"/>
    </source>
</evidence>
<dbReference type="SUPFAM" id="SSF55729">
    <property type="entry name" value="Acyl-CoA N-acyltransferases (Nat)"/>
    <property type="match status" value="1"/>
</dbReference>
<feature type="domain" description="N-acetyltransferase" evidence="1">
    <location>
        <begin position="13"/>
        <end position="154"/>
    </location>
</feature>
<dbReference type="PANTHER" id="PTHR43610">
    <property type="entry name" value="BLL6696 PROTEIN"/>
    <property type="match status" value="1"/>
</dbReference>
<name>A0A521F6C6_9SPHI</name>
<dbReference type="OrthoDB" id="9795199at2"/>
<reference evidence="2 3" key="1">
    <citation type="submission" date="2017-05" db="EMBL/GenBank/DDBJ databases">
        <authorList>
            <person name="Varghese N."/>
            <person name="Submissions S."/>
        </authorList>
    </citation>
    <scope>NUCLEOTIDE SEQUENCE [LARGE SCALE GENOMIC DNA]</scope>
    <source>
        <strain evidence="2 3">DSM 19036</strain>
    </source>
</reference>
<dbReference type="InterPro" id="IPR000182">
    <property type="entry name" value="GNAT_dom"/>
</dbReference>
<dbReference type="EMBL" id="FXTN01000010">
    <property type="protein sequence ID" value="SMO91729.1"/>
    <property type="molecule type" value="Genomic_DNA"/>
</dbReference>
<dbReference type="Proteomes" id="UP000320300">
    <property type="component" value="Unassembled WGS sequence"/>
</dbReference>
<evidence type="ECO:0000259" key="1">
    <source>
        <dbReference type="Pfam" id="PF13302"/>
    </source>
</evidence>
<keyword evidence="3" id="KW-1185">Reference proteome</keyword>
<dbReference type="PANTHER" id="PTHR43610:SF1">
    <property type="entry name" value="N-ACETYLTRANSFERASE DOMAIN-CONTAINING PROTEIN"/>
    <property type="match status" value="1"/>
</dbReference>